<dbReference type="SUPFAM" id="SSF52540">
    <property type="entry name" value="P-loop containing nucleoside triphosphate hydrolases"/>
    <property type="match status" value="2"/>
</dbReference>
<keyword evidence="4" id="KW-0539">Nucleus</keyword>
<dbReference type="InterPro" id="IPR014813">
    <property type="entry name" value="Gnl3_N_dom"/>
</dbReference>
<evidence type="ECO:0000259" key="7">
    <source>
        <dbReference type="Pfam" id="PF08701"/>
    </source>
</evidence>
<reference evidence="8 9" key="1">
    <citation type="submission" date="2012-05" db="EMBL/GenBank/DDBJ databases">
        <title>Recombination and specialization in a pathogen metapopulation.</title>
        <authorList>
            <person name="Gardiner A."/>
            <person name="Kemen E."/>
            <person name="Schultz-Larsen T."/>
            <person name="MacLean D."/>
            <person name="Van Oosterhout C."/>
            <person name="Jones J.D.G."/>
        </authorList>
    </citation>
    <scope>NUCLEOTIDE SEQUENCE [LARGE SCALE GENOMIC DNA]</scope>
    <source>
        <strain evidence="8 9">Ac Nc2</strain>
    </source>
</reference>
<dbReference type="InParanoid" id="A0A024G2E3"/>
<feature type="domain" description="Guanine nucleotide-binding protein-like 3 N-terminal" evidence="7">
    <location>
        <begin position="13"/>
        <end position="87"/>
    </location>
</feature>
<evidence type="ECO:0000313" key="9">
    <source>
        <dbReference type="Proteomes" id="UP000053237"/>
    </source>
</evidence>
<evidence type="ECO:0000256" key="5">
    <source>
        <dbReference type="SAM" id="MobiDB-lite"/>
    </source>
</evidence>
<dbReference type="Pfam" id="PF01926">
    <property type="entry name" value="MMR_HSR1"/>
    <property type="match status" value="1"/>
</dbReference>
<dbReference type="GO" id="GO:0005525">
    <property type="term" value="F:GTP binding"/>
    <property type="evidence" value="ECO:0007669"/>
    <property type="project" value="UniProtKB-KW"/>
</dbReference>
<keyword evidence="3" id="KW-0342">GTP-binding</keyword>
<comment type="subcellular location">
    <subcellularLocation>
        <location evidence="1">Nucleus</location>
    </subcellularLocation>
</comment>
<dbReference type="InterPro" id="IPR027417">
    <property type="entry name" value="P-loop_NTPase"/>
</dbReference>
<protein>
    <recommendedName>
        <fullName evidence="10">CP-type G domain-containing protein</fullName>
    </recommendedName>
</protein>
<proteinExistence type="predicted"/>
<sequence>MVKKKSKSKRLTLHKKYKICRKVREHKRKLRKMEGKDSLAKKAKKNPGIPNNWPFKQELLMQLEQNRLMEQKLLQEQRERRKLEKKKMKASNHNDAPLLVPSPISDKIQERIDLKHSVQRADMVVIVLDARDPQGCRALSLEDGLIAKGSKKVVLVLTKIDLVPTEVAQKWITYLRRFYPTIPVRGLNEHRPAIVPKSKHLRGKNAVHDRLQALSEMRDNGNVEPLRYFLKRFGEKHKKANSCEKLHIAIIGYPNVGKSTLMNALKKRQLVAINAVSHAPPLAINVPFDEHSVLLDCPSMDPEYSDPSSVLMRHSIAGLTVEDPVMCVKALLDRGTDKMDLMQSLQISNFQDHEDLLQKLAIKKGILRKGGDPDVLATARKLLHDFGTGEQSVVCLPPLKSRSRFEMPPWFHKVDLAELKNLEMALWQSNPSNHKKIIKIQTCSTLHQVGDFTEYDLIMGTLPECDGLTSDEEESMDQDEELVE</sequence>
<evidence type="ECO:0000256" key="2">
    <source>
        <dbReference type="ARBA" id="ARBA00022741"/>
    </source>
</evidence>
<dbReference type="OrthoDB" id="444945at2759"/>
<evidence type="ECO:0000313" key="8">
    <source>
        <dbReference type="EMBL" id="CCI40915.1"/>
    </source>
</evidence>
<dbReference type="Gene3D" id="1.10.1580.10">
    <property type="match status" value="1"/>
</dbReference>
<comment type="caution">
    <text evidence="8">The sequence shown here is derived from an EMBL/GenBank/DDBJ whole genome shotgun (WGS) entry which is preliminary data.</text>
</comment>
<keyword evidence="9" id="KW-1185">Reference proteome</keyword>
<accession>A0A024G2E3</accession>
<dbReference type="InterPro" id="IPR050755">
    <property type="entry name" value="TRAFAC_YlqF/YawG_RiboMat"/>
</dbReference>
<feature type="domain" description="G" evidence="6">
    <location>
        <begin position="247"/>
        <end position="299"/>
    </location>
</feature>
<feature type="region of interest" description="Disordered" evidence="5">
    <location>
        <begin position="26"/>
        <end position="51"/>
    </location>
</feature>
<feature type="region of interest" description="Disordered" evidence="5">
    <location>
        <begin position="80"/>
        <end position="100"/>
    </location>
</feature>
<dbReference type="Proteomes" id="UP000053237">
    <property type="component" value="Unassembled WGS sequence"/>
</dbReference>
<dbReference type="AlphaFoldDB" id="A0A024G2E3"/>
<dbReference type="GO" id="GO:0005730">
    <property type="term" value="C:nucleolus"/>
    <property type="evidence" value="ECO:0007669"/>
    <property type="project" value="TreeGrafter"/>
</dbReference>
<dbReference type="InterPro" id="IPR023179">
    <property type="entry name" value="GTP-bd_ortho_bundle_sf"/>
</dbReference>
<dbReference type="PANTHER" id="PTHR11089">
    <property type="entry name" value="GTP-BINDING PROTEIN-RELATED"/>
    <property type="match status" value="1"/>
</dbReference>
<evidence type="ECO:0000256" key="3">
    <source>
        <dbReference type="ARBA" id="ARBA00023134"/>
    </source>
</evidence>
<dbReference type="STRING" id="65357.A0A024G2E3"/>
<dbReference type="InterPro" id="IPR006073">
    <property type="entry name" value="GTP-bd"/>
</dbReference>
<evidence type="ECO:0000256" key="1">
    <source>
        <dbReference type="ARBA" id="ARBA00004123"/>
    </source>
</evidence>
<dbReference type="EMBL" id="CAIX01000012">
    <property type="protein sequence ID" value="CCI40915.1"/>
    <property type="molecule type" value="Genomic_DNA"/>
</dbReference>
<keyword evidence="2" id="KW-0547">Nucleotide-binding</keyword>
<evidence type="ECO:0008006" key="10">
    <source>
        <dbReference type="Google" id="ProtNLM"/>
    </source>
</evidence>
<name>A0A024G2E3_9STRA</name>
<evidence type="ECO:0000259" key="6">
    <source>
        <dbReference type="Pfam" id="PF01926"/>
    </source>
</evidence>
<evidence type="ECO:0000256" key="4">
    <source>
        <dbReference type="ARBA" id="ARBA00023242"/>
    </source>
</evidence>
<dbReference type="Pfam" id="PF08701">
    <property type="entry name" value="GN3L_Grn1"/>
    <property type="match status" value="1"/>
</dbReference>
<gene>
    <name evidence="8" type="ORF">BN9_016990</name>
</gene>
<organism evidence="8 9">
    <name type="scientific">Albugo candida</name>
    <dbReference type="NCBI Taxonomy" id="65357"/>
    <lineage>
        <taxon>Eukaryota</taxon>
        <taxon>Sar</taxon>
        <taxon>Stramenopiles</taxon>
        <taxon>Oomycota</taxon>
        <taxon>Peronosporomycetes</taxon>
        <taxon>Albuginales</taxon>
        <taxon>Albuginaceae</taxon>
        <taxon>Albugo</taxon>
    </lineage>
</organism>
<dbReference type="Gene3D" id="3.40.50.300">
    <property type="entry name" value="P-loop containing nucleotide triphosphate hydrolases"/>
    <property type="match status" value="1"/>
</dbReference>
<dbReference type="PANTHER" id="PTHR11089:SF30">
    <property type="entry name" value="GUANINE NUCLEOTIDE-BINDING PROTEIN-LIKE 3 HOMOLOG"/>
    <property type="match status" value="1"/>
</dbReference>